<feature type="transmembrane region" description="Helical" evidence="1">
    <location>
        <begin position="112"/>
        <end position="133"/>
    </location>
</feature>
<dbReference type="GeneID" id="108071904"/>
<feature type="transmembrane region" description="Helical" evidence="1">
    <location>
        <begin position="15"/>
        <end position="36"/>
    </location>
</feature>
<dbReference type="Proteomes" id="UP001652661">
    <property type="component" value="Chromosome 3L"/>
</dbReference>
<keyword evidence="2" id="KW-1185">Reference proteome</keyword>
<feature type="transmembrane region" description="Helical" evidence="1">
    <location>
        <begin position="43"/>
        <end position="66"/>
    </location>
</feature>
<keyword evidence="1" id="KW-1133">Transmembrane helix</keyword>
<dbReference type="Pfam" id="PF15860">
    <property type="entry name" value="DUF4728"/>
    <property type="match status" value="1"/>
</dbReference>
<sequence length="170" mass="19506">MVSFDISPGPKSLRIWAYAIGCFDLIAALLFFVVGLRSISQRLSWLTIFGILFGIFWISMIVMLLLGIQGRRPRLVRAWIIFSCAGILTEIFVFLYGILCESSFHKGLVKNGLLLLAALIVEFIFLYIVHRFYVTVAYCQACHKNRSHELINQRHQKGFCPKSPFGFYLF</sequence>
<dbReference type="AlphaFoldDB" id="A0A6P4HRZ5"/>
<proteinExistence type="predicted"/>
<feature type="transmembrane region" description="Helical" evidence="1">
    <location>
        <begin position="78"/>
        <end position="100"/>
    </location>
</feature>
<evidence type="ECO:0000313" key="3">
    <source>
        <dbReference type="RefSeq" id="XP_017018325.1"/>
    </source>
</evidence>
<evidence type="ECO:0000313" key="2">
    <source>
        <dbReference type="Proteomes" id="UP001652661"/>
    </source>
</evidence>
<dbReference type="OrthoDB" id="7857893at2759"/>
<dbReference type="RefSeq" id="XP_017018325.1">
    <property type="nucleotide sequence ID" value="XM_017162836.3"/>
</dbReference>
<evidence type="ECO:0000256" key="1">
    <source>
        <dbReference type="SAM" id="Phobius"/>
    </source>
</evidence>
<dbReference type="InterPro" id="IPR031720">
    <property type="entry name" value="DUF4728"/>
</dbReference>
<reference evidence="3" key="1">
    <citation type="submission" date="2025-08" db="UniProtKB">
        <authorList>
            <consortium name="RefSeq"/>
        </authorList>
    </citation>
    <scope>IDENTIFICATION</scope>
    <source>
        <strain evidence="3">14028-0561.14</strain>
        <tissue evidence="3">Whole fly</tissue>
    </source>
</reference>
<keyword evidence="1" id="KW-0812">Transmembrane</keyword>
<organism evidence="2 3">
    <name type="scientific">Drosophila kikkawai</name>
    <name type="common">Fruit fly</name>
    <dbReference type="NCBI Taxonomy" id="30033"/>
    <lineage>
        <taxon>Eukaryota</taxon>
        <taxon>Metazoa</taxon>
        <taxon>Ecdysozoa</taxon>
        <taxon>Arthropoda</taxon>
        <taxon>Hexapoda</taxon>
        <taxon>Insecta</taxon>
        <taxon>Pterygota</taxon>
        <taxon>Neoptera</taxon>
        <taxon>Endopterygota</taxon>
        <taxon>Diptera</taxon>
        <taxon>Brachycera</taxon>
        <taxon>Muscomorpha</taxon>
        <taxon>Ephydroidea</taxon>
        <taxon>Drosophilidae</taxon>
        <taxon>Drosophila</taxon>
        <taxon>Sophophora</taxon>
    </lineage>
</organism>
<gene>
    <name evidence="3" type="primary">LOC108071904</name>
</gene>
<keyword evidence="1" id="KW-0472">Membrane</keyword>
<name>A0A6P4HRZ5_DROKI</name>
<accession>A0A6P4HRZ5</accession>
<protein>
    <submittedName>
        <fullName evidence="3">Uncharacterized protein isoform X1</fullName>
    </submittedName>
</protein>